<keyword evidence="1" id="KW-0472">Membrane</keyword>
<dbReference type="RefSeq" id="WP_044839364.1">
    <property type="nucleotide sequence ID" value="NZ_CP059733.1"/>
</dbReference>
<evidence type="ECO:0000313" key="2">
    <source>
        <dbReference type="EMBL" id="WDE04341.1"/>
    </source>
</evidence>
<keyword evidence="3" id="KW-1185">Reference proteome</keyword>
<reference evidence="2 3" key="1">
    <citation type="journal article" date="2015" name="Genome Announc.">
        <title>Draft Genome Sequences of Marine Isolates of Thalassomonas viridans and Thalassomonas actiniarum.</title>
        <authorList>
            <person name="Olonade I."/>
            <person name="van Zyl L.J."/>
            <person name="Trindade M."/>
        </authorList>
    </citation>
    <scope>NUCLEOTIDE SEQUENCE [LARGE SCALE GENOMIC DNA]</scope>
    <source>
        <strain evidence="2 3">XOM25</strain>
    </source>
</reference>
<dbReference type="AlphaFoldDB" id="A0AAE9Z038"/>
<feature type="transmembrane region" description="Helical" evidence="1">
    <location>
        <begin position="30"/>
        <end position="49"/>
    </location>
</feature>
<evidence type="ECO:0000313" key="3">
    <source>
        <dbReference type="Proteomes" id="UP000032352"/>
    </source>
</evidence>
<evidence type="ECO:0000256" key="1">
    <source>
        <dbReference type="SAM" id="Phobius"/>
    </source>
</evidence>
<reference evidence="2 3" key="2">
    <citation type="journal article" date="2022" name="Mar. Drugs">
        <title>Bioassay-Guided Fractionation Leads to the Detection of Cholic Acid Generated by the Rare Thalassomonas sp.</title>
        <authorList>
            <person name="Pheiffer F."/>
            <person name="Schneider Y.K."/>
            <person name="Hansen E.H."/>
            <person name="Andersen J.H."/>
            <person name="Isaksson J."/>
            <person name="Busche T."/>
            <person name="R C."/>
            <person name="Kalinowski J."/>
            <person name="Zyl L.V."/>
            <person name="Trindade M."/>
        </authorList>
    </citation>
    <scope>NUCLEOTIDE SEQUENCE [LARGE SCALE GENOMIC DNA]</scope>
    <source>
        <strain evidence="2 3">XOM25</strain>
    </source>
</reference>
<protein>
    <submittedName>
        <fullName evidence="2">Uncharacterized protein</fullName>
    </submittedName>
</protein>
<keyword evidence="1" id="KW-0812">Transmembrane</keyword>
<accession>A0AAE9Z038</accession>
<dbReference type="KEGG" id="tvd:SG34_023835"/>
<name>A0AAE9Z038_9GAMM</name>
<keyword evidence="1" id="KW-1133">Transmembrane helix</keyword>
<sequence length="97" mass="11226">MPDKTVFHISAIACPDRQSVSNQSLPRAELWLKFLFLFPLPFFILFRNWHIPARPHRKLPGLICGKISKKRQKFAETAASFVFHSRDLPEFGMKSAD</sequence>
<proteinExistence type="predicted"/>
<dbReference type="EMBL" id="CP059733">
    <property type="protein sequence ID" value="WDE04341.1"/>
    <property type="molecule type" value="Genomic_DNA"/>
</dbReference>
<gene>
    <name evidence="2" type="ORF">SG34_023835</name>
</gene>
<dbReference type="Proteomes" id="UP000032352">
    <property type="component" value="Chromosome"/>
</dbReference>
<organism evidence="2 3">
    <name type="scientific">Thalassomonas viridans</name>
    <dbReference type="NCBI Taxonomy" id="137584"/>
    <lineage>
        <taxon>Bacteria</taxon>
        <taxon>Pseudomonadati</taxon>
        <taxon>Pseudomonadota</taxon>
        <taxon>Gammaproteobacteria</taxon>
        <taxon>Alteromonadales</taxon>
        <taxon>Colwelliaceae</taxon>
        <taxon>Thalassomonas</taxon>
    </lineage>
</organism>